<dbReference type="Proteomes" id="UP000177691">
    <property type="component" value="Unassembled WGS sequence"/>
</dbReference>
<gene>
    <name evidence="8" type="ORF">A3D54_01145</name>
</gene>
<protein>
    <recommendedName>
        <fullName evidence="10">Glycosyltransferase 2-like domain-containing protein</fullName>
    </recommendedName>
</protein>
<comment type="subcellular location">
    <subcellularLocation>
        <location evidence="1">Cell membrane</location>
    </subcellularLocation>
</comment>
<organism evidence="8 9">
    <name type="scientific">Candidatus Falkowbacteria bacterium RIFCSPHIGHO2_02_FULL_45_15</name>
    <dbReference type="NCBI Taxonomy" id="1797987"/>
    <lineage>
        <taxon>Bacteria</taxon>
        <taxon>Candidatus Falkowiibacteriota</taxon>
    </lineage>
</organism>
<dbReference type="InterPro" id="IPR027791">
    <property type="entry name" value="Galactosyl_T_C"/>
</dbReference>
<evidence type="ECO:0000256" key="3">
    <source>
        <dbReference type="ARBA" id="ARBA00022676"/>
    </source>
</evidence>
<reference evidence="8 9" key="1">
    <citation type="journal article" date="2016" name="Nat. Commun.">
        <title>Thousands of microbial genomes shed light on interconnected biogeochemical processes in an aquifer system.</title>
        <authorList>
            <person name="Anantharaman K."/>
            <person name="Brown C.T."/>
            <person name="Hug L.A."/>
            <person name="Sharon I."/>
            <person name="Castelle C.J."/>
            <person name="Probst A.J."/>
            <person name="Thomas B.C."/>
            <person name="Singh A."/>
            <person name="Wilkins M.J."/>
            <person name="Karaoz U."/>
            <person name="Brodie E.L."/>
            <person name="Williams K.H."/>
            <person name="Hubbard S.S."/>
            <person name="Banfield J.F."/>
        </authorList>
    </citation>
    <scope>NUCLEOTIDE SEQUENCE [LARGE SCALE GENOMIC DNA]</scope>
</reference>
<dbReference type="Gene3D" id="3.90.550.10">
    <property type="entry name" value="Spore Coat Polysaccharide Biosynthesis Protein SpsA, Chain A"/>
    <property type="match status" value="1"/>
</dbReference>
<dbReference type="InterPro" id="IPR001173">
    <property type="entry name" value="Glyco_trans_2-like"/>
</dbReference>
<dbReference type="AlphaFoldDB" id="A0A1F5RYK1"/>
<dbReference type="PANTHER" id="PTHR43646:SF2">
    <property type="entry name" value="GLYCOSYLTRANSFERASE 2-LIKE DOMAIN-CONTAINING PROTEIN"/>
    <property type="match status" value="1"/>
</dbReference>
<dbReference type="CDD" id="cd06423">
    <property type="entry name" value="CESA_like"/>
    <property type="match status" value="1"/>
</dbReference>
<dbReference type="PANTHER" id="PTHR43646">
    <property type="entry name" value="GLYCOSYLTRANSFERASE"/>
    <property type="match status" value="1"/>
</dbReference>
<feature type="domain" description="Galactosyltransferase C-terminal" evidence="7">
    <location>
        <begin position="159"/>
        <end position="194"/>
    </location>
</feature>
<feature type="domain" description="Glycosyltransferase 2-like" evidence="6">
    <location>
        <begin position="13"/>
        <end position="133"/>
    </location>
</feature>
<keyword evidence="2" id="KW-1003">Cell membrane</keyword>
<dbReference type="Pfam" id="PF02709">
    <property type="entry name" value="Glyco_transf_7C"/>
    <property type="match status" value="1"/>
</dbReference>
<name>A0A1F5RYK1_9BACT</name>
<evidence type="ECO:0000256" key="1">
    <source>
        <dbReference type="ARBA" id="ARBA00004236"/>
    </source>
</evidence>
<evidence type="ECO:0000313" key="8">
    <source>
        <dbReference type="EMBL" id="OGF19392.1"/>
    </source>
</evidence>
<dbReference type="SUPFAM" id="SSF53448">
    <property type="entry name" value="Nucleotide-diphospho-sugar transferases"/>
    <property type="match status" value="1"/>
</dbReference>
<dbReference type="Pfam" id="PF00535">
    <property type="entry name" value="Glycos_transf_2"/>
    <property type="match status" value="1"/>
</dbReference>
<dbReference type="GO" id="GO:0005886">
    <property type="term" value="C:plasma membrane"/>
    <property type="evidence" value="ECO:0007669"/>
    <property type="project" value="UniProtKB-SubCell"/>
</dbReference>
<evidence type="ECO:0000259" key="6">
    <source>
        <dbReference type="Pfam" id="PF00535"/>
    </source>
</evidence>
<evidence type="ECO:0000256" key="4">
    <source>
        <dbReference type="ARBA" id="ARBA00022679"/>
    </source>
</evidence>
<evidence type="ECO:0000313" key="9">
    <source>
        <dbReference type="Proteomes" id="UP000177691"/>
    </source>
</evidence>
<keyword evidence="4" id="KW-0808">Transferase</keyword>
<keyword evidence="3" id="KW-0328">Glycosyltransferase</keyword>
<evidence type="ECO:0000259" key="7">
    <source>
        <dbReference type="Pfam" id="PF02709"/>
    </source>
</evidence>
<proteinExistence type="predicted"/>
<evidence type="ECO:0000256" key="5">
    <source>
        <dbReference type="ARBA" id="ARBA00023136"/>
    </source>
</evidence>
<dbReference type="InterPro" id="IPR029044">
    <property type="entry name" value="Nucleotide-diphossugar_trans"/>
</dbReference>
<evidence type="ECO:0008006" key="10">
    <source>
        <dbReference type="Google" id="ProtNLM"/>
    </source>
</evidence>
<comment type="caution">
    <text evidence="8">The sequence shown here is derived from an EMBL/GenBank/DDBJ whole genome shotgun (WGS) entry which is preliminary data.</text>
</comment>
<evidence type="ECO:0000256" key="2">
    <source>
        <dbReference type="ARBA" id="ARBA00022475"/>
    </source>
</evidence>
<keyword evidence="5" id="KW-0472">Membrane</keyword>
<accession>A0A1F5RYK1</accession>
<dbReference type="EMBL" id="MFFU01000018">
    <property type="protein sequence ID" value="OGF19392.1"/>
    <property type="molecule type" value="Genomic_DNA"/>
</dbReference>
<sequence length="252" mass="28278">MANGDNHKRRSFSIIIAAYNEEKWLGQCLESLLKQNYQGRFEIVVVDNASTDNTRAVASQYPVRALFEPRPGAAQASNLGAAAAQGEILVFTDADAILPADWLTKINNNFNIHPEAAAVGGGYLFYDGNKPVNFLVKRVIISFYAKFLFSRQPALPSVNLAVTKKAFQKVNGFNPKALWGEDIEICRRLAKQGQLVFDRELLVSTSFRRYRGGYVNPLLRSAHIAKEFLVQLIRYYRARRSAAKLPAQKPIR</sequence>
<dbReference type="GO" id="GO:0016757">
    <property type="term" value="F:glycosyltransferase activity"/>
    <property type="evidence" value="ECO:0007669"/>
    <property type="project" value="UniProtKB-KW"/>
</dbReference>